<dbReference type="AlphaFoldDB" id="A0A412H9Y0"/>
<comment type="caution">
    <text evidence="4">The sequence shown here is derived from an EMBL/GenBank/DDBJ whole genome shotgun (WGS) entry which is preliminary data.</text>
</comment>
<organism evidence="4 5">
    <name type="scientific">Phocaeicola plebeius</name>
    <dbReference type="NCBI Taxonomy" id="310297"/>
    <lineage>
        <taxon>Bacteria</taxon>
        <taxon>Pseudomonadati</taxon>
        <taxon>Bacteroidota</taxon>
        <taxon>Bacteroidia</taxon>
        <taxon>Bacteroidales</taxon>
        <taxon>Bacteroidaceae</taxon>
        <taxon>Phocaeicola</taxon>
    </lineage>
</organism>
<evidence type="ECO:0000313" key="5">
    <source>
        <dbReference type="Proteomes" id="UP000285750"/>
    </source>
</evidence>
<gene>
    <name evidence="4" type="ORF">DWY14_01325</name>
</gene>
<evidence type="ECO:0000313" key="4">
    <source>
        <dbReference type="EMBL" id="RGS10367.1"/>
    </source>
</evidence>
<feature type="signal peptide" evidence="1">
    <location>
        <begin position="1"/>
        <end position="21"/>
    </location>
</feature>
<dbReference type="Gene3D" id="3.20.20.80">
    <property type="entry name" value="Glycosidases"/>
    <property type="match status" value="1"/>
</dbReference>
<feature type="domain" description="Putative collagen-binding" evidence="2">
    <location>
        <begin position="377"/>
        <end position="448"/>
    </location>
</feature>
<protein>
    <submittedName>
        <fullName evidence="4">DUF4038 domain-containing protein</fullName>
    </submittedName>
</protein>
<evidence type="ECO:0000259" key="2">
    <source>
        <dbReference type="Pfam" id="PF12904"/>
    </source>
</evidence>
<dbReference type="RefSeq" id="WP_118430505.1">
    <property type="nucleotide sequence ID" value="NZ_CATVWJ010000031.1"/>
</dbReference>
<feature type="domain" description="Apiosidase-like catalytic" evidence="3">
    <location>
        <begin position="37"/>
        <end position="355"/>
    </location>
</feature>
<dbReference type="Pfam" id="PF12904">
    <property type="entry name" value="Collagen_bind_2"/>
    <property type="match status" value="1"/>
</dbReference>
<dbReference type="SUPFAM" id="SSF51445">
    <property type="entry name" value="(Trans)glycosidases"/>
    <property type="match status" value="1"/>
</dbReference>
<name>A0A412H9Y0_9BACT</name>
<dbReference type="PANTHER" id="PTHR37836:SF3">
    <property type="entry name" value="ENDOGLUCANASE"/>
    <property type="match status" value="1"/>
</dbReference>
<reference evidence="4 5" key="1">
    <citation type="submission" date="2018-08" db="EMBL/GenBank/DDBJ databases">
        <title>A genome reference for cultivated species of the human gut microbiota.</title>
        <authorList>
            <person name="Zou Y."/>
            <person name="Xue W."/>
            <person name="Luo G."/>
        </authorList>
    </citation>
    <scope>NUCLEOTIDE SEQUENCE [LARGE SCALE GENOMIC DNA]</scope>
    <source>
        <strain evidence="4 5">AF24-16AC</strain>
    </source>
</reference>
<proteinExistence type="predicted"/>
<sequence length="450" mass="52209">MGKRLCLILLILLSVSWDSYARQDDPFTSFELQIPANGRYIEYKNGSSFLYLGDTAWSLLSRLTKDEVSLYLKNRKEKGFTVIQTVILPELEAWNERLAIGVPSIVDVDSIRLHPVYLEHIDWVLEEAERLGLFIGLLPTWGDKVDKQWGKGPELFDEKNARNYGRMLGARYADVPNVIWIIGGDRGGDGKNKAIWNAMAEGIKEMDKTHLMTFHPQGEHSSSFWFHQAGWLDFNMFQSGHFQTSYKIYERLLETDRNLNPVKPVLDGEPRYEDIPIDFDEKKGRFIAYDIRKTLYQSILSGACGYTYGCNNIWQMYDAGRSPQCAARFYWYDSLDMEGCCQLHFFYTLWNQFDFRTANPLKDILIPVGRYDCDEAVAFGNAAFVICYFPGGDRWQIRLGNNWEDGRYTLQWMNPRNGKMSLEKRTEGEEIEVQLPEKGNESDWILIIKK</sequence>
<evidence type="ECO:0000259" key="3">
    <source>
        <dbReference type="Pfam" id="PF13204"/>
    </source>
</evidence>
<dbReference type="Proteomes" id="UP000285750">
    <property type="component" value="Unassembled WGS sequence"/>
</dbReference>
<evidence type="ECO:0000256" key="1">
    <source>
        <dbReference type="SAM" id="SignalP"/>
    </source>
</evidence>
<dbReference type="InterPro" id="IPR017853">
    <property type="entry name" value="GH"/>
</dbReference>
<dbReference type="InterPro" id="IPR024749">
    <property type="entry name" value="Collagen-bd_put"/>
</dbReference>
<dbReference type="EMBL" id="QRUY01000002">
    <property type="protein sequence ID" value="RGS10367.1"/>
    <property type="molecule type" value="Genomic_DNA"/>
</dbReference>
<dbReference type="PANTHER" id="PTHR37836">
    <property type="entry name" value="LMO1036 PROTEIN"/>
    <property type="match status" value="1"/>
</dbReference>
<dbReference type="InterPro" id="IPR025277">
    <property type="entry name" value="Apiosidase-like_cat_dom"/>
</dbReference>
<dbReference type="Pfam" id="PF13204">
    <property type="entry name" value="Apiosidase"/>
    <property type="match status" value="1"/>
</dbReference>
<feature type="chain" id="PRO_5019383515" evidence="1">
    <location>
        <begin position="22"/>
        <end position="450"/>
    </location>
</feature>
<accession>A0A412H9Y0</accession>
<keyword evidence="1" id="KW-0732">Signal</keyword>